<dbReference type="RefSeq" id="WP_345695440.1">
    <property type="nucleotide sequence ID" value="NZ_BAABIS010000001.1"/>
</dbReference>
<evidence type="ECO:0000256" key="2">
    <source>
        <dbReference type="SAM" id="MobiDB-lite"/>
    </source>
</evidence>
<comment type="caution">
    <text evidence="4">The sequence shown here is derived from an EMBL/GenBank/DDBJ whole genome shotgun (WGS) entry which is preliminary data.</text>
</comment>
<feature type="compositionally biased region" description="Low complexity" evidence="2">
    <location>
        <begin position="746"/>
        <end position="761"/>
    </location>
</feature>
<dbReference type="SUPFAM" id="SSF159501">
    <property type="entry name" value="EreA/ChaN-like"/>
    <property type="match status" value="1"/>
</dbReference>
<feature type="region of interest" description="Disordered" evidence="2">
    <location>
        <begin position="1622"/>
        <end position="1652"/>
    </location>
</feature>
<feature type="compositionally biased region" description="Low complexity" evidence="2">
    <location>
        <begin position="1422"/>
        <end position="1441"/>
    </location>
</feature>
<feature type="compositionally biased region" description="Low complexity" evidence="2">
    <location>
        <begin position="352"/>
        <end position="361"/>
    </location>
</feature>
<dbReference type="Proteomes" id="UP001501752">
    <property type="component" value="Unassembled WGS sequence"/>
</dbReference>
<keyword evidence="5" id="KW-1185">Reference proteome</keyword>
<feature type="region of interest" description="Disordered" evidence="2">
    <location>
        <begin position="3288"/>
        <end position="3386"/>
    </location>
</feature>
<evidence type="ECO:0000313" key="4">
    <source>
        <dbReference type="EMBL" id="GAA4836323.1"/>
    </source>
</evidence>
<feature type="compositionally biased region" description="Pro residues" evidence="2">
    <location>
        <begin position="2867"/>
        <end position="2876"/>
    </location>
</feature>
<feature type="compositionally biased region" description="Basic and acidic residues" evidence="2">
    <location>
        <begin position="623"/>
        <end position="640"/>
    </location>
</feature>
<feature type="compositionally biased region" description="Low complexity" evidence="2">
    <location>
        <begin position="3297"/>
        <end position="3307"/>
    </location>
</feature>
<feature type="compositionally biased region" description="Polar residues" evidence="2">
    <location>
        <begin position="1358"/>
        <end position="1372"/>
    </location>
</feature>
<evidence type="ECO:0000256" key="1">
    <source>
        <dbReference type="SAM" id="Coils"/>
    </source>
</evidence>
<gene>
    <name evidence="4" type="ORF">GCM10023235_09020</name>
</gene>
<feature type="compositionally biased region" description="Gly residues" evidence="2">
    <location>
        <begin position="378"/>
        <end position="400"/>
    </location>
</feature>
<feature type="compositionally biased region" description="Basic and acidic residues" evidence="2">
    <location>
        <begin position="1489"/>
        <end position="1502"/>
    </location>
</feature>
<feature type="compositionally biased region" description="Basic and acidic residues" evidence="2">
    <location>
        <begin position="671"/>
        <end position="687"/>
    </location>
</feature>
<feature type="region of interest" description="Disordered" evidence="2">
    <location>
        <begin position="1294"/>
        <end position="1523"/>
    </location>
</feature>
<feature type="region of interest" description="Disordered" evidence="2">
    <location>
        <begin position="2631"/>
        <end position="2697"/>
    </location>
</feature>
<feature type="compositionally biased region" description="Low complexity" evidence="2">
    <location>
        <begin position="2731"/>
        <end position="2740"/>
    </location>
</feature>
<organism evidence="4 5">
    <name type="scientific">Kitasatospora terrestris</name>
    <dbReference type="NCBI Taxonomy" id="258051"/>
    <lineage>
        <taxon>Bacteria</taxon>
        <taxon>Bacillati</taxon>
        <taxon>Actinomycetota</taxon>
        <taxon>Actinomycetes</taxon>
        <taxon>Kitasatosporales</taxon>
        <taxon>Streptomycetaceae</taxon>
        <taxon>Kitasatospora</taxon>
    </lineage>
</organism>
<feature type="domain" description="Outer membrane channel protein CpnT-like N-terminal" evidence="3">
    <location>
        <begin position="6"/>
        <end position="148"/>
    </location>
</feature>
<feature type="region of interest" description="Disordered" evidence="2">
    <location>
        <begin position="2056"/>
        <end position="2077"/>
    </location>
</feature>
<feature type="region of interest" description="Disordered" evidence="2">
    <location>
        <begin position="2364"/>
        <end position="2383"/>
    </location>
</feature>
<feature type="compositionally biased region" description="Basic and acidic residues" evidence="2">
    <location>
        <begin position="2842"/>
        <end position="2861"/>
    </location>
</feature>
<sequence>MAVELPEPLQWVLLLLAGCRWPEADEDQLRDMAEHCRKAAEGLKDATHSSDAAIKRALDGQQGVAAEALNTYWAKFTTGKGTQEDPGYLPGAINALNGMGDMLEQMANSAETAKIQIIAQLGILAFELATAEAEAPFTAGASLLQVPVMIGASRTVVSTVLKTLLKEMLQMAAKQAAQMAAINLLAQGIELAEGHRKSIDTKELGQNALGGAIGGASGHLIGKGIGGAGKKLGMEGALNSTAGKMGTGAVVGVGADVSTQLITTGKVDSESLLGSGLSGGAGAGLHAGASAIKGHANAPKPAEVPHLDLPNTGGTHDGPPTFNKPSTSTGEAGYHGPTGGSGSPSGSGSGSGTRSVDDGTGTAAGSGAGSHASAGSGSASGPGLGSGAGTHAGSGTGTGAGESKVNGLSPFGSGRSSEAPASAGGSHTAPPTHEATAGGAGNVPRQGGHETPTAHEPAPRPEGAGSNHGQAAPPVAHESVPRQETGSHESAPPRQEQAPRHEQSVRPETAPPASHESAPRPEGSRPGHEQAAPPVSHDPVGRQENTARPETAPPASHESAPPRQEQAPRHEQSVRPETAPPASHESAPRPEGSRPGHEQAAPPVSHDPVGRQEQPTHEPVAQRGDHEPVQQAAPRHEQPAQEHTPAPEHAGQGSTPRHEPAVEQNGAGNAPRHEQPRHEPATAHDGPENTPRQEQPGTSGGPRPAVHEQPPAADQAAGHAGGPVRGSVPESSDVAPQRGGAAVPNLSGMLGGAAHLAGSGSDTHLDGGTRIAGGQTQTRPAPGPETVPGHVVPDSAGSTGQQPAGTPPMPGGFVPGPVAGGGAAHNPGGGSRTPSTHGPTGPVSNRPVEPTPQPAGGTLRPGAGRTSDTHVPPPPPPPQHQAGGAPRTLGDPNGPSSSTPRTGRTGDEHLPPPPPPPSGNDRIRPIDEAPTPHELAQLHQHPNGPSLIHPPQADAAALAQYKSNNKFNFKLTGELQAAANTLPHSSWGRHDSGVLTPSGRPDVKVSPYSQSFKTHLDPLTLKALHPHASNAITGPLRTALGDGAVEFNGNRVLEAAGGLDFRTQEHFQQQEIRRNVLERLARHDSEQTWHPVGEQRVNEHLDGSNSAMDGANRLLNGHGGHPGHDGIVLGEAHNQSPSWRFLNENMHDLKAAGVDRIYVESLRDDAFRQHLDEFQRPGGTMSPNLEKMLRTYDSNTNSPAGHGLYETVVKAKEEGVTVHAVDGYPARRPGGAGPLPLQERARLLNSYMNHAISESGGTGKYVLVTGKAHVHEHPNSDGHRIPGVAEMLGVPAVRLTDSGRPNPGGAPHDASAATDPGNMRLGYLAPEPTGYDPANRPLQHGNGAPPAPPAAPVPHQGEGSSSQSNQHLGSDNSPPPPPVSHQGEGSGSPSTRSLGSDSTPPAPPAPPTQHGTAGSSPSGHQPPAATTTPAASHNAPPSTAHNQPPTTGHTNPPATGQHNTPSTSSHDQFLDRQRQARDAELQALSNRTPVRDAVDQLGREQRPVATPPVGADRLRQDLPGMTPQERARELASLTPENRRWLARDPQTVDALKNGLPPKDFARTAAELMVHVDPRAERAASARQEAQQQIARMLQDPETTARLLKNGADVVVVPKDVRMPDVPELNNLRGVHNNSSAGAGRGYDDMRGSGGRHSAVTEENLLGEHTPIGHGGHYEDGYSTTTHEFTHTVHRYGLDANDQKLITDTFNQKQGDPNAAWPDGPRHDGSGKPVDNYSSRDEQEYFAQVTNAYLGNNHGTDPYTGQPRNNGADWVRQHEPAVLPLLERLYGKDPGAVHAGPANPVHATAAENRMYEGFREFMDQVDGNGSNPPAHQQPTTPPPTPPAANPAQHGGSSSHLPPPPPKAPGFGSKPAADDGYSHKIDGEKTFDAIKDFLPDSAEFDKVKDTLKKYERSALIDGDTDAIMHAYEQQKQLHVDVLRRNVPEQLDAVNHRLDAIAHETPDRQAELAGEKHNLETAKAHLEGQRDRLAVYEHELARLKGEPKAGTAEFKALQDARAQAEPRIAKDAMARIEEQRKSVADLRTSADQRLQDAENAYQGEKTKRISGGGKDESAAEKAAKTTRNVYESRVEDLKLREQELAKDLQARKDALAGNYGATPPKPKKGADQLFADGAYRAAFGYSDHGVMAGEPHAEKTARRMEDGKVKLGTAVVNRNHVVADYMVHKYVTAAVFKARSFGDEQHRVEASRTFSDFADTMAPDQHRVLDKAGKQAAKRLGANDMEHAALAWRDLGYTAKDVDLGKAYGNDGLESAFAPAKLDDPASAAAARDEVRNQLDRSGLVGPAKAEFDRYADTVQRFSDAPSPQHLAEMKDALADVRTKVREQAVEDLALVHGITGPHRLDDAVAAARQAAAEPPAGPGNSPAHERLADRIDDLAGSYDRLGQDRQDLKSLADQLRNDPGAVRPEQLEAFADKLPNEREQLRQDEVDRRREEAAQTLKPGGTPAAQQKAAEKLLPKADADIAAVAQQYGGGFPRAGAGENHPAGLFDRAVQAKVEDVPKLIEEITAGLSNSASNLRFGDELTNKWIQNFLDPHVVRDQDVLTAVAKGDLPPEALYSPHTLDLLRGLRTLEDTGLAPRELRDLMAPKTEADMVDLHQPGQKPSASAVNIADEHGMLNHAGGDTPVSSSGDFTRQPGQSANPVVGSEALHDPARDARPGAEGHEIGATPPPATPRPATSQDTDVVMATQDHDTPTASQVHDVPMASQDHDVPMLSQNQNQNQSQDHSMASQQTVRPEKRRLDPDDDVLMTDAPPSKRRATDAVPTPPPPPPVTHPAADGHQGTGTRGFGSLPSPPPPPTTGHNSGSGSGASHQTAAEHGGTPEHQGPQHDGQHHEADPQHPHEDADQQLPPVEPLLPPVGTPEHGIMHDPGSFLRDTPVGVDFGSGLKLRTEGLQQHQVNSFLARFEDSDRHWFALVRDPARSTPDRDAFVLTPAWEKYAQHSEDFRPPAGVRLPDPMPDHHYVTALYAPYKSGTAGEDHTIGHVEVPLHPDPARPGDALVFTGGMNGCAFVATDVNPHTDTFQLWHFQSYSAKNNLIGGADFRAGKTVTDWFGPDEYRSPHPFTFEVTNVLHHGPDGWQITSQESVQEHGNPHIGRQTTRPFRLDPPTEADRVRMTVGPYHINAKEQVERFDDLANKLVGKLPPATDQKLLPVRNELLAQVRDMRARLAQQADAVGALKQPDTTMQQVHDGAVALHQQAAADHQFAQDQAMLFTARISAMGHSSERFHELESLQRQLFAEFAPQNDRSWLSVMSRDSAGQLQSLADAQQHDPAAGFGSLPTSTPPATTHGTGTGTGTPEHRQSDPMDVDQADRTAPHQRDADGDAVMHEPAQPNDRKRGRDEDDDPDEQPVAEREAKRRRTPSYENTDAVMHDRGYQAVDREHPLTQELVRYLGGEPTVHPPMSSLLLGKVNPHAAPVHPAEGFRVGNDLNACLENVEAYRDTHFGRPRVSGQTLHGTVEPIPGNTLWKRHDGPALFGEGDAAVAKLMDTVRAGGPGSFATVLGAGKEGAGHAVALVHDRDGQLRWADLTDRKVTPATGRMPENFRSGWTLWASVADPRENNISGPHDPDFMDTYSTFTRPGPEPTPEPMDVDGFGEGRSTGDPKGA</sequence>
<feature type="compositionally biased region" description="Basic and acidic residues" evidence="2">
    <location>
        <begin position="2428"/>
        <end position="2451"/>
    </location>
</feature>
<feature type="region of interest" description="Disordered" evidence="2">
    <location>
        <begin position="3577"/>
        <end position="3624"/>
    </location>
</feature>
<feature type="compositionally biased region" description="Pro residues" evidence="2">
    <location>
        <begin position="2780"/>
        <end position="2789"/>
    </location>
</feature>
<dbReference type="SUPFAM" id="SSF55486">
    <property type="entry name" value="Metalloproteases ('zincins'), catalytic domain"/>
    <property type="match status" value="1"/>
</dbReference>
<dbReference type="EMBL" id="BAABIS010000001">
    <property type="protein sequence ID" value="GAA4836323.1"/>
    <property type="molecule type" value="Genomic_DNA"/>
</dbReference>
<feature type="compositionally biased region" description="Polar residues" evidence="2">
    <location>
        <begin position="2741"/>
        <end position="2750"/>
    </location>
</feature>
<feature type="compositionally biased region" description="Polar residues" evidence="2">
    <location>
        <begin position="2641"/>
        <end position="2657"/>
    </location>
</feature>
<feature type="compositionally biased region" description="Basic and acidic residues" evidence="2">
    <location>
        <begin position="2066"/>
        <end position="2076"/>
    </location>
</feature>
<feature type="compositionally biased region" description="Basic and acidic residues" evidence="2">
    <location>
        <begin position="3315"/>
        <end position="3344"/>
    </location>
</feature>
<feature type="compositionally biased region" description="Basic and acidic residues" evidence="2">
    <location>
        <begin position="586"/>
        <end position="597"/>
    </location>
</feature>
<dbReference type="Pfam" id="PF25547">
    <property type="entry name" value="WXG100_2"/>
    <property type="match status" value="1"/>
</dbReference>
<feature type="compositionally biased region" description="Low complexity" evidence="2">
    <location>
        <begin position="1844"/>
        <end position="1854"/>
    </location>
</feature>
<dbReference type="InterPro" id="IPR057746">
    <property type="entry name" value="CpnT-like_N"/>
</dbReference>
<evidence type="ECO:0000313" key="5">
    <source>
        <dbReference type="Proteomes" id="UP001501752"/>
    </source>
</evidence>
<name>A0ABP9DB70_9ACTN</name>
<feature type="region of interest" description="Disordered" evidence="2">
    <location>
        <begin position="1818"/>
        <end position="1878"/>
    </location>
</feature>
<reference evidence="5" key="1">
    <citation type="journal article" date="2019" name="Int. J. Syst. Evol. Microbiol.">
        <title>The Global Catalogue of Microorganisms (GCM) 10K type strain sequencing project: providing services to taxonomists for standard genome sequencing and annotation.</title>
        <authorList>
            <consortium name="The Broad Institute Genomics Platform"/>
            <consortium name="The Broad Institute Genome Sequencing Center for Infectious Disease"/>
            <person name="Wu L."/>
            <person name="Ma J."/>
        </authorList>
    </citation>
    <scope>NUCLEOTIDE SEQUENCE [LARGE SCALE GENOMIC DNA]</scope>
    <source>
        <strain evidence="5">JCM 13006</strain>
    </source>
</reference>
<accession>A0ABP9DB70</accession>
<feature type="compositionally biased region" description="Polar residues" evidence="2">
    <location>
        <begin position="1442"/>
        <end position="1467"/>
    </location>
</feature>
<feature type="compositionally biased region" description="Basic and acidic residues" evidence="2">
    <location>
        <begin position="517"/>
        <end position="528"/>
    </location>
</feature>
<dbReference type="CDD" id="cd14729">
    <property type="entry name" value="RtxA-like"/>
    <property type="match status" value="1"/>
</dbReference>
<feature type="compositionally biased region" description="Gly residues" evidence="2">
    <location>
        <begin position="336"/>
        <end position="351"/>
    </location>
</feature>
<feature type="region of interest" description="Disordered" evidence="2">
    <location>
        <begin position="2731"/>
        <end position="2886"/>
    </location>
</feature>
<keyword evidence="1" id="KW-0175">Coiled coil</keyword>
<feature type="region of interest" description="Disordered" evidence="2">
    <location>
        <begin position="295"/>
        <end position="927"/>
    </location>
</feature>
<protein>
    <recommendedName>
        <fullName evidence="3">Outer membrane channel protein CpnT-like N-terminal domain-containing protein</fullName>
    </recommendedName>
</protein>
<feature type="region of interest" description="Disordered" evidence="2">
    <location>
        <begin position="1705"/>
        <end position="1733"/>
    </location>
</feature>
<feature type="compositionally biased region" description="Pro residues" evidence="2">
    <location>
        <begin position="1834"/>
        <end position="1843"/>
    </location>
</feature>
<feature type="compositionally biased region" description="Low complexity" evidence="2">
    <location>
        <begin position="2364"/>
        <end position="2380"/>
    </location>
</feature>
<dbReference type="Gene3D" id="3.40.50.11550">
    <property type="match status" value="1"/>
</dbReference>
<feature type="compositionally biased region" description="Low complexity" evidence="2">
    <location>
        <begin position="2816"/>
        <end position="2827"/>
    </location>
</feature>
<feature type="compositionally biased region" description="Basic and acidic residues" evidence="2">
    <location>
        <begin position="1468"/>
        <end position="1480"/>
    </location>
</feature>
<feature type="compositionally biased region" description="Polar residues" evidence="2">
    <location>
        <begin position="1409"/>
        <end position="1419"/>
    </location>
</feature>
<evidence type="ECO:0000259" key="3">
    <source>
        <dbReference type="Pfam" id="PF25547"/>
    </source>
</evidence>
<feature type="region of interest" description="Disordered" evidence="2">
    <location>
        <begin position="2427"/>
        <end position="2463"/>
    </location>
</feature>
<feature type="compositionally biased region" description="Gly residues" evidence="2">
    <location>
        <begin position="818"/>
        <end position="831"/>
    </location>
</feature>
<feature type="compositionally biased region" description="Basic and acidic residues" evidence="2">
    <location>
        <begin position="2664"/>
        <end position="2680"/>
    </location>
</feature>
<feature type="coiled-coil region" evidence="1">
    <location>
        <begin position="1972"/>
        <end position="2042"/>
    </location>
</feature>
<feature type="compositionally biased region" description="Polar residues" evidence="2">
    <location>
        <begin position="1387"/>
        <end position="1399"/>
    </location>
</feature>
<proteinExistence type="predicted"/>